<sequence length="191" mass="20795">MSIATDNLQAAQARARELRPAVGGFPVLARVLHDAGVRSNEWLLPSAQSIYRTEKGPVVEQGQPIATGVLDVPEFDEGGVVRALRADQAGQTAFAEFLIAIWEAGVTRFVVDLHARNVTYYGCNGESYLEEYPDADLAQWLAVSVCCSECESIAGTAVAQRRERIRFLRWCDAEVIGGRLAMRAMQPIAAG</sequence>
<accession>A0ABV8Q241</accession>
<dbReference type="RefSeq" id="WP_390226509.1">
    <property type="nucleotide sequence ID" value="NZ_JBHSCN010000001.1"/>
</dbReference>
<dbReference type="Proteomes" id="UP001595900">
    <property type="component" value="Unassembled WGS sequence"/>
</dbReference>
<dbReference type="Pfam" id="PF07166">
    <property type="entry name" value="DUF1398"/>
    <property type="match status" value="1"/>
</dbReference>
<comment type="caution">
    <text evidence="1">The sequence shown here is derived from an EMBL/GenBank/DDBJ whole genome shotgun (WGS) entry which is preliminary data.</text>
</comment>
<dbReference type="InterPro" id="IPR009833">
    <property type="entry name" value="DUF1398"/>
</dbReference>
<dbReference type="EMBL" id="JBHSCN010000001">
    <property type="protein sequence ID" value="MFC4241768.1"/>
    <property type="molecule type" value="Genomic_DNA"/>
</dbReference>
<dbReference type="SUPFAM" id="SSF160419">
    <property type="entry name" value="YdfO-like"/>
    <property type="match status" value="1"/>
</dbReference>
<protein>
    <submittedName>
        <fullName evidence="1">DUF1398 domain-containing protein</fullName>
    </submittedName>
</protein>
<keyword evidence="2" id="KW-1185">Reference proteome</keyword>
<gene>
    <name evidence="1" type="ORF">ACFOYW_00155</name>
</gene>
<organism evidence="1 2">
    <name type="scientific">Gryllotalpicola reticulitermitis</name>
    <dbReference type="NCBI Taxonomy" id="1184153"/>
    <lineage>
        <taxon>Bacteria</taxon>
        <taxon>Bacillati</taxon>
        <taxon>Actinomycetota</taxon>
        <taxon>Actinomycetes</taxon>
        <taxon>Micrococcales</taxon>
        <taxon>Microbacteriaceae</taxon>
        <taxon>Gryllotalpicola</taxon>
    </lineage>
</organism>
<reference evidence="2" key="1">
    <citation type="journal article" date="2019" name="Int. J. Syst. Evol. Microbiol.">
        <title>The Global Catalogue of Microorganisms (GCM) 10K type strain sequencing project: providing services to taxonomists for standard genome sequencing and annotation.</title>
        <authorList>
            <consortium name="The Broad Institute Genomics Platform"/>
            <consortium name="The Broad Institute Genome Sequencing Center for Infectious Disease"/>
            <person name="Wu L."/>
            <person name="Ma J."/>
        </authorList>
    </citation>
    <scope>NUCLEOTIDE SEQUENCE [LARGE SCALE GENOMIC DNA]</scope>
    <source>
        <strain evidence="2">CGMCC 1.10363</strain>
    </source>
</reference>
<evidence type="ECO:0000313" key="1">
    <source>
        <dbReference type="EMBL" id="MFC4241768.1"/>
    </source>
</evidence>
<dbReference type="Gene3D" id="3.30.1810.10">
    <property type="entry name" value="YdfO-like"/>
    <property type="match status" value="1"/>
</dbReference>
<dbReference type="InterPro" id="IPR036696">
    <property type="entry name" value="YdfO-like_sf"/>
</dbReference>
<name>A0ABV8Q241_9MICO</name>
<proteinExistence type="predicted"/>
<evidence type="ECO:0000313" key="2">
    <source>
        <dbReference type="Proteomes" id="UP001595900"/>
    </source>
</evidence>